<comment type="caution">
    <text evidence="3">The sequence shown here is derived from an EMBL/GenBank/DDBJ whole genome shotgun (WGS) entry which is preliminary data.</text>
</comment>
<evidence type="ECO:0000313" key="4">
    <source>
        <dbReference type="Proteomes" id="UP001212841"/>
    </source>
</evidence>
<dbReference type="EMBL" id="JADGJD010000559">
    <property type="protein sequence ID" value="KAJ3050058.1"/>
    <property type="molecule type" value="Genomic_DNA"/>
</dbReference>
<protein>
    <submittedName>
        <fullName evidence="3">Uncharacterized protein</fullName>
    </submittedName>
</protein>
<proteinExistence type="predicted"/>
<evidence type="ECO:0000256" key="1">
    <source>
        <dbReference type="SAM" id="Coils"/>
    </source>
</evidence>
<sequence length="228" mass="25338">MPTRRSGLAEQVEGGPLNTQEVGGDNHSDTFDDSDFTSSPVAHDQTFQVEELTPRMQFLRVVSLQITRDELSIRNLSHEPLSHALTNSDVSESEAHDLLGSLGKDSDADFDIEPIENVTVLDIGQLLNRRRVFQIFTSRKVHILRAASAKAKRKICDTIALLADAAESPEVARSYRSVPELTVEGMKQSVEEYTALLQQYEAQVEELKVLRFKSANLSETTPDTALID</sequence>
<dbReference type="AlphaFoldDB" id="A0AAD5SB84"/>
<keyword evidence="1" id="KW-0175">Coiled coil</keyword>
<gene>
    <name evidence="3" type="ORF">HK097_008950</name>
</gene>
<evidence type="ECO:0000256" key="2">
    <source>
        <dbReference type="SAM" id="MobiDB-lite"/>
    </source>
</evidence>
<reference evidence="3" key="1">
    <citation type="submission" date="2020-05" db="EMBL/GenBank/DDBJ databases">
        <title>Phylogenomic resolution of chytrid fungi.</title>
        <authorList>
            <person name="Stajich J.E."/>
            <person name="Amses K."/>
            <person name="Simmons R."/>
            <person name="Seto K."/>
            <person name="Myers J."/>
            <person name="Bonds A."/>
            <person name="Quandt C.A."/>
            <person name="Barry K."/>
            <person name="Liu P."/>
            <person name="Grigoriev I."/>
            <person name="Longcore J.E."/>
            <person name="James T.Y."/>
        </authorList>
    </citation>
    <scope>NUCLEOTIDE SEQUENCE</scope>
    <source>
        <strain evidence="3">JEL0318</strain>
    </source>
</reference>
<organism evidence="3 4">
    <name type="scientific">Rhizophlyctis rosea</name>
    <dbReference type="NCBI Taxonomy" id="64517"/>
    <lineage>
        <taxon>Eukaryota</taxon>
        <taxon>Fungi</taxon>
        <taxon>Fungi incertae sedis</taxon>
        <taxon>Chytridiomycota</taxon>
        <taxon>Chytridiomycota incertae sedis</taxon>
        <taxon>Chytridiomycetes</taxon>
        <taxon>Rhizophlyctidales</taxon>
        <taxon>Rhizophlyctidaceae</taxon>
        <taxon>Rhizophlyctis</taxon>
    </lineage>
</organism>
<feature type="region of interest" description="Disordered" evidence="2">
    <location>
        <begin position="1"/>
        <end position="40"/>
    </location>
</feature>
<keyword evidence="4" id="KW-1185">Reference proteome</keyword>
<feature type="coiled-coil region" evidence="1">
    <location>
        <begin position="183"/>
        <end position="210"/>
    </location>
</feature>
<name>A0AAD5SB84_9FUNG</name>
<dbReference type="Proteomes" id="UP001212841">
    <property type="component" value="Unassembled WGS sequence"/>
</dbReference>
<evidence type="ECO:0000313" key="3">
    <source>
        <dbReference type="EMBL" id="KAJ3050058.1"/>
    </source>
</evidence>
<accession>A0AAD5SB84</accession>